<gene>
    <name evidence="1" type="ORF">E6K80_01390</name>
</gene>
<protein>
    <submittedName>
        <fullName evidence="1">Uncharacterized protein</fullName>
    </submittedName>
</protein>
<accession>A0A538UAL5</accession>
<dbReference type="EMBL" id="VBPA01000030">
    <property type="protein sequence ID" value="TMQ72953.1"/>
    <property type="molecule type" value="Genomic_DNA"/>
</dbReference>
<name>A0A538UAL5_UNCEI</name>
<sequence length="193" mass="21150">MSENRGDEALARIAVLKAGIERTKGRIEDLDQTLKQNGIKIVGLEKMITRLRRTIVTKEAEIGRLATNVDQLNGQVTDLSAQNDDKRRELGTIYYAMGTKKSLTQSGVLVARGGVLGVGKTLAPSTQFDEAEFVALDTDQETVITIPAKKAQVVSAQAVTSYVLTPTADNQMELRITDPKEFRKIRHLVIVTA</sequence>
<organism evidence="1 2">
    <name type="scientific">Eiseniibacteriota bacterium</name>
    <dbReference type="NCBI Taxonomy" id="2212470"/>
    <lineage>
        <taxon>Bacteria</taxon>
        <taxon>Candidatus Eiseniibacteriota</taxon>
    </lineage>
</organism>
<comment type="caution">
    <text evidence="1">The sequence shown here is derived from an EMBL/GenBank/DDBJ whole genome shotgun (WGS) entry which is preliminary data.</text>
</comment>
<reference evidence="1 2" key="1">
    <citation type="journal article" date="2019" name="Nat. Microbiol.">
        <title>Mediterranean grassland soil C-N compound turnover is dependent on rainfall and depth, and is mediated by genomically divergent microorganisms.</title>
        <authorList>
            <person name="Diamond S."/>
            <person name="Andeer P.F."/>
            <person name="Li Z."/>
            <person name="Crits-Christoph A."/>
            <person name="Burstein D."/>
            <person name="Anantharaman K."/>
            <person name="Lane K.R."/>
            <person name="Thomas B.C."/>
            <person name="Pan C."/>
            <person name="Northen T.R."/>
            <person name="Banfield J.F."/>
        </authorList>
    </citation>
    <scope>NUCLEOTIDE SEQUENCE [LARGE SCALE GENOMIC DNA]</scope>
    <source>
        <strain evidence="1">WS_10</strain>
    </source>
</reference>
<evidence type="ECO:0000313" key="2">
    <source>
        <dbReference type="Proteomes" id="UP000319836"/>
    </source>
</evidence>
<evidence type="ECO:0000313" key="1">
    <source>
        <dbReference type="EMBL" id="TMQ72953.1"/>
    </source>
</evidence>
<dbReference type="Proteomes" id="UP000319836">
    <property type="component" value="Unassembled WGS sequence"/>
</dbReference>
<dbReference type="AlphaFoldDB" id="A0A538UAL5"/>
<proteinExistence type="predicted"/>
<dbReference type="Gene3D" id="1.20.5.340">
    <property type="match status" value="1"/>
</dbReference>